<dbReference type="EMBL" id="CAJPVJ010001034">
    <property type="protein sequence ID" value="CAG2163930.1"/>
    <property type="molecule type" value="Genomic_DNA"/>
</dbReference>
<feature type="region of interest" description="Disordered" evidence="1">
    <location>
        <begin position="1"/>
        <end position="20"/>
    </location>
</feature>
<evidence type="ECO:0000313" key="3">
    <source>
        <dbReference type="Proteomes" id="UP000728032"/>
    </source>
</evidence>
<evidence type="ECO:0000313" key="2">
    <source>
        <dbReference type="EMBL" id="CAD7642246.1"/>
    </source>
</evidence>
<gene>
    <name evidence="2" type="ORF">ONB1V03_LOCUS3491</name>
</gene>
<dbReference type="Proteomes" id="UP000728032">
    <property type="component" value="Unassembled WGS sequence"/>
</dbReference>
<accession>A0A7R9LIB5</accession>
<proteinExistence type="predicted"/>
<sequence length="102" mass="11200">NRIRRIQRQPLDPNTTKGVAGLRTQFSDTHTPDAHSSSDPVIDANESECLDAIVATSGAQSETNEDNCESNDREAKSDDMSALEQRFAASVDLKDTTKETYL</sequence>
<keyword evidence="3" id="KW-1185">Reference proteome</keyword>
<dbReference type="EMBL" id="OC915859">
    <property type="protein sequence ID" value="CAD7642246.1"/>
    <property type="molecule type" value="Genomic_DNA"/>
</dbReference>
<name>A0A7R9LIB5_9ACAR</name>
<feature type="non-terminal residue" evidence="2">
    <location>
        <position position="102"/>
    </location>
</feature>
<feature type="compositionally biased region" description="Basic and acidic residues" evidence="1">
    <location>
        <begin position="70"/>
        <end position="79"/>
    </location>
</feature>
<organism evidence="2">
    <name type="scientific">Oppiella nova</name>
    <dbReference type="NCBI Taxonomy" id="334625"/>
    <lineage>
        <taxon>Eukaryota</taxon>
        <taxon>Metazoa</taxon>
        <taxon>Ecdysozoa</taxon>
        <taxon>Arthropoda</taxon>
        <taxon>Chelicerata</taxon>
        <taxon>Arachnida</taxon>
        <taxon>Acari</taxon>
        <taxon>Acariformes</taxon>
        <taxon>Sarcoptiformes</taxon>
        <taxon>Oribatida</taxon>
        <taxon>Brachypylina</taxon>
        <taxon>Oppioidea</taxon>
        <taxon>Oppiidae</taxon>
        <taxon>Oppiella</taxon>
    </lineage>
</organism>
<feature type="region of interest" description="Disordered" evidence="1">
    <location>
        <begin position="56"/>
        <end position="80"/>
    </location>
</feature>
<dbReference type="AlphaFoldDB" id="A0A7R9LIB5"/>
<evidence type="ECO:0000256" key="1">
    <source>
        <dbReference type="SAM" id="MobiDB-lite"/>
    </source>
</evidence>
<protein>
    <submittedName>
        <fullName evidence="2">Uncharacterized protein</fullName>
    </submittedName>
</protein>
<reference evidence="2" key="1">
    <citation type="submission" date="2020-11" db="EMBL/GenBank/DDBJ databases">
        <authorList>
            <person name="Tran Van P."/>
        </authorList>
    </citation>
    <scope>NUCLEOTIDE SEQUENCE</scope>
</reference>